<evidence type="ECO:0000313" key="7">
    <source>
        <dbReference type="EMBL" id="TXD32503.1"/>
    </source>
</evidence>
<keyword evidence="2" id="KW-0547">Nucleotide-binding</keyword>
<sequence length="374" mass="41580">MTSHIRRAPAAPASQPQATLSYGQHFGPYVITGFAGSGATSYVYKARRRDRFEPVAIKVLHPHLVADATKRLKFYQEARIMMRMQHPNVARFHEIIEDGDTLAFVMEYIDGHTLEHWRALHSEQLDEATLGCVFVDVLRGLTAAHRQGVVHRDMKPANVMIAQIEGRYTAKIIDFGVARFIEDPLSESERTKIVGTAAYISPEEVVNPDEVCLASDIYSLGVMLYEAACGRRPFEGMEVRELMEAHARHAPDRPRQLNPGLSGGFEAVIMRTLEKRPDSRFGSAAEMIGAIEMALQGAYELEQAPVPSAGEGDEPTAEWTRVAAEVAQQSRRRSVGAWLRRCVEAAVSHLSSEPARDDPAHFAHRPADAVMPFR</sequence>
<keyword evidence="7" id="KW-0723">Serine/threonine-protein kinase</keyword>
<dbReference type="Gene3D" id="1.10.510.10">
    <property type="entry name" value="Transferase(Phosphotransferase) domain 1"/>
    <property type="match status" value="1"/>
</dbReference>
<dbReference type="OrthoDB" id="9801841at2"/>
<dbReference type="PROSITE" id="PS00108">
    <property type="entry name" value="PROTEIN_KINASE_ST"/>
    <property type="match status" value="1"/>
</dbReference>
<keyword evidence="4" id="KW-0067">ATP-binding</keyword>
<evidence type="ECO:0000313" key="8">
    <source>
        <dbReference type="Proteomes" id="UP000321046"/>
    </source>
</evidence>
<dbReference type="Pfam" id="PF00069">
    <property type="entry name" value="Pkinase"/>
    <property type="match status" value="1"/>
</dbReference>
<dbReference type="InterPro" id="IPR011009">
    <property type="entry name" value="Kinase-like_dom_sf"/>
</dbReference>
<feature type="compositionally biased region" description="Basic and acidic residues" evidence="5">
    <location>
        <begin position="354"/>
        <end position="367"/>
    </location>
</feature>
<dbReference type="GO" id="GO:0005524">
    <property type="term" value="F:ATP binding"/>
    <property type="evidence" value="ECO:0007669"/>
    <property type="project" value="UniProtKB-KW"/>
</dbReference>
<proteinExistence type="predicted"/>
<dbReference type="GO" id="GO:0004674">
    <property type="term" value="F:protein serine/threonine kinase activity"/>
    <property type="evidence" value="ECO:0007669"/>
    <property type="project" value="UniProtKB-KW"/>
</dbReference>
<dbReference type="SUPFAM" id="SSF56112">
    <property type="entry name" value="Protein kinase-like (PK-like)"/>
    <property type="match status" value="1"/>
</dbReference>
<dbReference type="SMART" id="SM00220">
    <property type="entry name" value="S_TKc"/>
    <property type="match status" value="1"/>
</dbReference>
<name>A0A5C6X7T7_9DELT</name>
<dbReference type="InterPro" id="IPR000719">
    <property type="entry name" value="Prot_kinase_dom"/>
</dbReference>
<keyword evidence="1" id="KW-0808">Transferase</keyword>
<dbReference type="PANTHER" id="PTHR43289">
    <property type="entry name" value="MITOGEN-ACTIVATED PROTEIN KINASE KINASE KINASE 20-RELATED"/>
    <property type="match status" value="1"/>
</dbReference>
<feature type="domain" description="Protein kinase" evidence="6">
    <location>
        <begin position="29"/>
        <end position="295"/>
    </location>
</feature>
<evidence type="ECO:0000256" key="5">
    <source>
        <dbReference type="SAM" id="MobiDB-lite"/>
    </source>
</evidence>
<comment type="caution">
    <text evidence="7">The sequence shown here is derived from an EMBL/GenBank/DDBJ whole genome shotgun (WGS) entry which is preliminary data.</text>
</comment>
<dbReference type="CDD" id="cd14014">
    <property type="entry name" value="STKc_PknB_like"/>
    <property type="match status" value="1"/>
</dbReference>
<dbReference type="EMBL" id="VOSL01000127">
    <property type="protein sequence ID" value="TXD32503.1"/>
    <property type="molecule type" value="Genomic_DNA"/>
</dbReference>
<dbReference type="Proteomes" id="UP000321046">
    <property type="component" value="Unassembled WGS sequence"/>
</dbReference>
<reference evidence="7 8" key="1">
    <citation type="submission" date="2019-08" db="EMBL/GenBank/DDBJ databases">
        <title>Bradymonadales sp. TMQ2.</title>
        <authorList>
            <person name="Liang Q."/>
        </authorList>
    </citation>
    <scope>NUCLEOTIDE SEQUENCE [LARGE SCALE GENOMIC DNA]</scope>
    <source>
        <strain evidence="7 8">TMQ2</strain>
    </source>
</reference>
<dbReference type="AlphaFoldDB" id="A0A5C6X7T7"/>
<evidence type="ECO:0000256" key="2">
    <source>
        <dbReference type="ARBA" id="ARBA00022741"/>
    </source>
</evidence>
<evidence type="ECO:0000256" key="4">
    <source>
        <dbReference type="ARBA" id="ARBA00022840"/>
    </source>
</evidence>
<keyword evidence="3 7" id="KW-0418">Kinase</keyword>
<feature type="region of interest" description="Disordered" evidence="5">
    <location>
        <begin position="353"/>
        <end position="374"/>
    </location>
</feature>
<dbReference type="InterPro" id="IPR008271">
    <property type="entry name" value="Ser/Thr_kinase_AS"/>
</dbReference>
<evidence type="ECO:0000256" key="1">
    <source>
        <dbReference type="ARBA" id="ARBA00022679"/>
    </source>
</evidence>
<gene>
    <name evidence="7" type="ORF">FRC96_17340</name>
</gene>
<dbReference type="PANTHER" id="PTHR43289:SF6">
    <property type="entry name" value="SERINE_THREONINE-PROTEIN KINASE NEKL-3"/>
    <property type="match status" value="1"/>
</dbReference>
<evidence type="ECO:0000259" key="6">
    <source>
        <dbReference type="PROSITE" id="PS50011"/>
    </source>
</evidence>
<accession>A0A5C6X7T7</accession>
<organism evidence="7 8">
    <name type="scientific">Lujinxingia vulgaris</name>
    <dbReference type="NCBI Taxonomy" id="2600176"/>
    <lineage>
        <taxon>Bacteria</taxon>
        <taxon>Deltaproteobacteria</taxon>
        <taxon>Bradymonadales</taxon>
        <taxon>Lujinxingiaceae</taxon>
        <taxon>Lujinxingia</taxon>
    </lineage>
</organism>
<protein>
    <submittedName>
        <fullName evidence="7">Serine/threonine protein kinase</fullName>
    </submittedName>
</protein>
<dbReference type="PROSITE" id="PS50011">
    <property type="entry name" value="PROTEIN_KINASE_DOM"/>
    <property type="match status" value="1"/>
</dbReference>
<evidence type="ECO:0000256" key="3">
    <source>
        <dbReference type="ARBA" id="ARBA00022777"/>
    </source>
</evidence>
<dbReference type="RefSeq" id="WP_146976311.1">
    <property type="nucleotide sequence ID" value="NZ_VOSL01000127.1"/>
</dbReference>